<proteinExistence type="predicted"/>
<protein>
    <submittedName>
        <fullName evidence="3">Alpha/beta hydrolase</fullName>
    </submittedName>
</protein>
<accession>A0A9X3MMH0</accession>
<keyword evidence="1 3" id="KW-0378">Hydrolase</keyword>
<reference evidence="3" key="1">
    <citation type="submission" date="2022-10" db="EMBL/GenBank/DDBJ databases">
        <title>The WGS of Solirubrobacter ginsenosidimutans DSM 21036.</title>
        <authorList>
            <person name="Jiang Z."/>
        </authorList>
    </citation>
    <scope>NUCLEOTIDE SEQUENCE</scope>
    <source>
        <strain evidence="3">DSM 21036</strain>
    </source>
</reference>
<evidence type="ECO:0000256" key="1">
    <source>
        <dbReference type="ARBA" id="ARBA00022801"/>
    </source>
</evidence>
<dbReference type="Pfam" id="PF00561">
    <property type="entry name" value="Abhydrolase_1"/>
    <property type="match status" value="1"/>
</dbReference>
<dbReference type="SUPFAM" id="SSF53474">
    <property type="entry name" value="alpha/beta-Hydrolases"/>
    <property type="match status" value="1"/>
</dbReference>
<dbReference type="Gene3D" id="3.40.50.1820">
    <property type="entry name" value="alpha/beta hydrolase"/>
    <property type="match status" value="1"/>
</dbReference>
<dbReference type="RefSeq" id="WP_270037460.1">
    <property type="nucleotide sequence ID" value="NZ_JAPDOD010000001.1"/>
</dbReference>
<dbReference type="AlphaFoldDB" id="A0A9X3MMH0"/>
<gene>
    <name evidence="3" type="ORF">OM076_01195</name>
</gene>
<feature type="domain" description="AB hydrolase-1" evidence="2">
    <location>
        <begin position="39"/>
        <end position="283"/>
    </location>
</feature>
<dbReference type="Proteomes" id="UP001149140">
    <property type="component" value="Unassembled WGS sequence"/>
</dbReference>
<dbReference type="PANTHER" id="PTHR43329">
    <property type="entry name" value="EPOXIDE HYDROLASE"/>
    <property type="match status" value="1"/>
</dbReference>
<dbReference type="InterPro" id="IPR029058">
    <property type="entry name" value="AB_hydrolase_fold"/>
</dbReference>
<dbReference type="EMBL" id="JAPDOD010000001">
    <property type="protein sequence ID" value="MDA0158862.1"/>
    <property type="molecule type" value="Genomic_DNA"/>
</dbReference>
<comment type="caution">
    <text evidence="3">The sequence shown here is derived from an EMBL/GenBank/DDBJ whole genome shotgun (WGS) entry which is preliminary data.</text>
</comment>
<evidence type="ECO:0000313" key="4">
    <source>
        <dbReference type="Proteomes" id="UP001149140"/>
    </source>
</evidence>
<dbReference type="InterPro" id="IPR000639">
    <property type="entry name" value="Epox_hydrolase-like"/>
</dbReference>
<organism evidence="3 4">
    <name type="scientific">Solirubrobacter ginsenosidimutans</name>
    <dbReference type="NCBI Taxonomy" id="490573"/>
    <lineage>
        <taxon>Bacteria</taxon>
        <taxon>Bacillati</taxon>
        <taxon>Actinomycetota</taxon>
        <taxon>Thermoleophilia</taxon>
        <taxon>Solirubrobacterales</taxon>
        <taxon>Solirubrobacteraceae</taxon>
        <taxon>Solirubrobacter</taxon>
    </lineage>
</organism>
<evidence type="ECO:0000313" key="3">
    <source>
        <dbReference type="EMBL" id="MDA0158862.1"/>
    </source>
</evidence>
<dbReference type="PRINTS" id="PR00412">
    <property type="entry name" value="EPOXHYDRLASE"/>
</dbReference>
<dbReference type="InterPro" id="IPR000073">
    <property type="entry name" value="AB_hydrolase_1"/>
</dbReference>
<dbReference type="PRINTS" id="PR00111">
    <property type="entry name" value="ABHYDROLASE"/>
</dbReference>
<evidence type="ECO:0000259" key="2">
    <source>
        <dbReference type="Pfam" id="PF00561"/>
    </source>
</evidence>
<name>A0A9X3MMH0_9ACTN</name>
<keyword evidence="4" id="KW-1185">Reference proteome</keyword>
<sequence>MSSADAVTRLVLEDGTELREGYADLGDVTLHYVEAGDGPLVVLLHGFPEFWYGWRRQIAPLAAAGFRVVAPDLPGYNLSSKPDGTAAYTAGKLADDVRDLIHERGAESALLVGHDWGGTAAWATAMYHPEVVDRLAILNAAHPRKLNEGLRHPSQLARSWYFFYFALPDLPEHHVRAKDWEFFQHFLRDAQPPYTEQETERYLEAWEQEGAATAMIDYYRAAVRPPKGTKTELLPISAPTLVIWGEKDRYLGPDLAEPHPEDVPNLDRVERLPDASHWVHHDEAERVNQLLIDFFAPARTTSAA</sequence>
<dbReference type="GO" id="GO:0016787">
    <property type="term" value="F:hydrolase activity"/>
    <property type="evidence" value="ECO:0007669"/>
    <property type="project" value="UniProtKB-KW"/>
</dbReference>